<evidence type="ECO:0000256" key="11">
    <source>
        <dbReference type="ARBA" id="ARBA00023157"/>
    </source>
</evidence>
<dbReference type="InterPro" id="IPR023123">
    <property type="entry name" value="Tubulin_C"/>
</dbReference>
<evidence type="ECO:0000256" key="7">
    <source>
        <dbReference type="ARBA" id="ARBA00022741"/>
    </source>
</evidence>
<dbReference type="GO" id="GO:0004867">
    <property type="term" value="F:serine-type endopeptidase inhibitor activity"/>
    <property type="evidence" value="ECO:0007669"/>
    <property type="project" value="InterPro"/>
</dbReference>
<dbReference type="GO" id="GO:0016787">
    <property type="term" value="F:hydrolase activity"/>
    <property type="evidence" value="ECO:0007669"/>
    <property type="project" value="UniProtKB-KW"/>
</dbReference>
<dbReference type="SUPFAM" id="SSF52490">
    <property type="entry name" value="Tubulin nucleotide-binding domain-like"/>
    <property type="match status" value="1"/>
</dbReference>
<evidence type="ECO:0000256" key="6">
    <source>
        <dbReference type="ARBA" id="ARBA00022723"/>
    </source>
</evidence>
<feature type="domain" description="BPTI/Kunitz inhibitor" evidence="15">
    <location>
        <begin position="178"/>
        <end position="231"/>
    </location>
</feature>
<evidence type="ECO:0000313" key="18">
    <source>
        <dbReference type="Proteomes" id="UP001177023"/>
    </source>
</evidence>
<feature type="non-terminal residue" evidence="17">
    <location>
        <position position="757"/>
    </location>
</feature>
<evidence type="ECO:0000256" key="10">
    <source>
        <dbReference type="ARBA" id="ARBA00023134"/>
    </source>
</evidence>
<dbReference type="Gene3D" id="1.10.287.600">
    <property type="entry name" value="Helix hairpin bin"/>
    <property type="match status" value="1"/>
</dbReference>
<dbReference type="PROSITE" id="PS00280">
    <property type="entry name" value="BPTI_KUNITZ_1"/>
    <property type="match status" value="1"/>
</dbReference>
<keyword evidence="7" id="KW-0547">Nucleotide-binding</keyword>
<dbReference type="Gene3D" id="4.10.800.10">
    <property type="entry name" value="Thyroglobulin type-1"/>
    <property type="match status" value="2"/>
</dbReference>
<keyword evidence="9" id="KW-0460">Magnesium</keyword>
<dbReference type="SUPFAM" id="SSF55307">
    <property type="entry name" value="Tubulin C-terminal domain-like"/>
    <property type="match status" value="1"/>
</dbReference>
<dbReference type="SMART" id="SM00211">
    <property type="entry name" value="TY"/>
    <property type="match status" value="2"/>
</dbReference>
<dbReference type="FunFam" id="3.40.50.1440:FF:000007">
    <property type="entry name" value="Tubulin alpha chain"/>
    <property type="match status" value="1"/>
</dbReference>
<dbReference type="SMART" id="SM00131">
    <property type="entry name" value="KU"/>
    <property type="match status" value="1"/>
</dbReference>
<evidence type="ECO:0000256" key="12">
    <source>
        <dbReference type="ARBA" id="ARBA00023212"/>
    </source>
</evidence>
<dbReference type="GO" id="GO:0005874">
    <property type="term" value="C:microtubule"/>
    <property type="evidence" value="ECO:0007669"/>
    <property type="project" value="UniProtKB-KW"/>
</dbReference>
<keyword evidence="10" id="KW-0342">GTP-binding</keyword>
<keyword evidence="11 14" id="KW-1015">Disulfide bond</keyword>
<evidence type="ECO:0000256" key="5">
    <source>
        <dbReference type="ARBA" id="ARBA00022701"/>
    </source>
</evidence>
<dbReference type="PANTHER" id="PTHR11588">
    <property type="entry name" value="TUBULIN"/>
    <property type="match status" value="1"/>
</dbReference>
<evidence type="ECO:0000259" key="16">
    <source>
        <dbReference type="PROSITE" id="PS51162"/>
    </source>
</evidence>
<dbReference type="InterPro" id="IPR018316">
    <property type="entry name" value="Tubulin/FtsZ_2-layer-sand-dom"/>
</dbReference>
<dbReference type="PROSITE" id="PS50279">
    <property type="entry name" value="BPTI_KUNITZ_2"/>
    <property type="match status" value="1"/>
</dbReference>
<keyword evidence="6" id="KW-0479">Metal-binding</keyword>
<dbReference type="GO" id="GO:0007017">
    <property type="term" value="P:microtubule-based process"/>
    <property type="evidence" value="ECO:0007669"/>
    <property type="project" value="InterPro"/>
</dbReference>
<gene>
    <name evidence="17" type="ORF">MSPICULIGERA_LOCUS11994</name>
</gene>
<reference evidence="17" key="1">
    <citation type="submission" date="2023-06" db="EMBL/GenBank/DDBJ databases">
        <authorList>
            <person name="Delattre M."/>
        </authorList>
    </citation>
    <scope>NUCLEOTIDE SEQUENCE</scope>
    <source>
        <strain evidence="17">AF72</strain>
    </source>
</reference>
<dbReference type="PRINTS" id="PR01161">
    <property type="entry name" value="TUBULIN"/>
</dbReference>
<dbReference type="InterPro" id="IPR003008">
    <property type="entry name" value="Tubulin_FtsZ_GTPase"/>
</dbReference>
<accession>A0AA36CTF2</accession>
<dbReference type="InterPro" id="IPR037103">
    <property type="entry name" value="Tubulin/FtsZ-like_C"/>
</dbReference>
<comment type="cofactor">
    <cofactor evidence="1">
        <name>Mg(2+)</name>
        <dbReference type="ChEBI" id="CHEBI:18420"/>
    </cofactor>
</comment>
<dbReference type="Pfam" id="PF03953">
    <property type="entry name" value="Tubulin_C"/>
    <property type="match status" value="1"/>
</dbReference>
<keyword evidence="18" id="KW-1185">Reference proteome</keyword>
<dbReference type="GO" id="GO:0005200">
    <property type="term" value="F:structural constituent of cytoskeleton"/>
    <property type="evidence" value="ECO:0007669"/>
    <property type="project" value="InterPro"/>
</dbReference>
<comment type="subcellular location">
    <subcellularLocation>
        <location evidence="2">Cytoplasm</location>
        <location evidence="2">Cytoskeleton</location>
    </subcellularLocation>
</comment>
<dbReference type="InterPro" id="IPR017975">
    <property type="entry name" value="Tubulin_CS"/>
</dbReference>
<keyword evidence="5" id="KW-0493">Microtubule</keyword>
<dbReference type="InterPro" id="IPR000716">
    <property type="entry name" value="Thyroglobulin_1"/>
</dbReference>
<dbReference type="AlphaFoldDB" id="A0AA36CTF2"/>
<keyword evidence="12" id="KW-0206">Cytoskeleton</keyword>
<dbReference type="PROSITE" id="PS51162">
    <property type="entry name" value="THYROGLOBULIN_1_2"/>
    <property type="match status" value="2"/>
</dbReference>
<evidence type="ECO:0000256" key="8">
    <source>
        <dbReference type="ARBA" id="ARBA00022801"/>
    </source>
</evidence>
<dbReference type="EMBL" id="CATQJA010002621">
    <property type="protein sequence ID" value="CAJ0573641.1"/>
    <property type="molecule type" value="Genomic_DNA"/>
</dbReference>
<dbReference type="FunFam" id="3.30.1330.20:FF:000001">
    <property type="entry name" value="Tubulin alpha chain"/>
    <property type="match status" value="1"/>
</dbReference>
<dbReference type="GO" id="GO:0005525">
    <property type="term" value="F:GTP binding"/>
    <property type="evidence" value="ECO:0007669"/>
    <property type="project" value="UniProtKB-KW"/>
</dbReference>
<sequence length="757" mass="83557">MGGFHALAVSFAVLHLVEGGRDISTAAIGPCRLLINGMKCTPKGYFETVQCDSKACFCVQPNNGEIAIETRTESPRVWPSCSECYNRLAELYKDGQPPVDSFLPLCDNKKGLFQRTQCTADRTVCFCVDPDTGKEVPGSKKKVSEGMAKCDDSNYGNGNLLPAVSRGIDLIPIANAACKLPMDRGSRCSGRYPVVEWHFDPETFTCLAFEYLGCQGNENRFGSSTECRSACLFADTMGCAGMNPAARGPLGKPLVCGKPFVPHLPELLSRVLPPLPEAIPYLYDRSMQPRCHRYGREPAKSDAVQVLLGKNCSSNFCPSWAQSGVQIGNAAWELYCLEHGIQPDGKRMSEEKREDSFTTFFSETGNGRYVPRALMVDLEPTVVDEIRNGHYKQLFHPEQMITGNEDAANNYARGHYTVGKEVVDSVVDRVRRLAENCRGFQGFLFFHSFGGGTGSGFTSLLMERLSTEYGKKSKLEFSVYPAPQVSTSVVEPYNSILTTHSTLEHSDCAFMVDNEAIYDICRRSLDVERPSYTNLNRIIAQVVSSITASLRFDGALNVDLNEFQTNLVPYPRIHFPLASYSPLISAEKAYHEASSVNDITSACFETGNQMVKCDPRNGKYMAVCLLYRGDVVPKDVNAAITAIKAKRSVQFVDWCPTGFKVGINYQPPTVVPGGDMAKAHRAVCMLSNTTAIAEAWCRLDQKFDLMYAKRAFVHWYVGEGMEEGEFTEAREDMAALEKDYEEVGLDGADGDDGAAEY</sequence>
<dbReference type="Pfam" id="PF00086">
    <property type="entry name" value="Thyroglobulin_1"/>
    <property type="match status" value="2"/>
</dbReference>
<dbReference type="GO" id="GO:0046872">
    <property type="term" value="F:metal ion binding"/>
    <property type="evidence" value="ECO:0007669"/>
    <property type="project" value="UniProtKB-KW"/>
</dbReference>
<dbReference type="InterPro" id="IPR036525">
    <property type="entry name" value="Tubulin/FtsZ_GTPase_sf"/>
</dbReference>
<dbReference type="SMART" id="SM00864">
    <property type="entry name" value="Tubulin"/>
    <property type="match status" value="1"/>
</dbReference>
<comment type="catalytic activity">
    <reaction evidence="13">
        <text>GTP + H2O = GDP + phosphate + H(+)</text>
        <dbReference type="Rhea" id="RHEA:19669"/>
        <dbReference type="ChEBI" id="CHEBI:15377"/>
        <dbReference type="ChEBI" id="CHEBI:15378"/>
        <dbReference type="ChEBI" id="CHEBI:37565"/>
        <dbReference type="ChEBI" id="CHEBI:43474"/>
        <dbReference type="ChEBI" id="CHEBI:58189"/>
    </reaction>
    <physiologicalReaction direction="left-to-right" evidence="13">
        <dbReference type="Rhea" id="RHEA:19670"/>
    </physiologicalReaction>
</comment>
<dbReference type="Gene3D" id="3.30.1330.20">
    <property type="entry name" value="Tubulin/FtsZ, C-terminal domain"/>
    <property type="match status" value="1"/>
</dbReference>
<evidence type="ECO:0000256" key="13">
    <source>
        <dbReference type="ARBA" id="ARBA00049117"/>
    </source>
</evidence>
<keyword evidence="8" id="KW-0378">Hydrolase</keyword>
<evidence type="ECO:0000256" key="14">
    <source>
        <dbReference type="PROSITE-ProRule" id="PRU00500"/>
    </source>
</evidence>
<dbReference type="FunFam" id="1.10.287.600:FF:000005">
    <property type="entry name" value="Tubulin alpha chain"/>
    <property type="match status" value="1"/>
</dbReference>
<dbReference type="SMART" id="SM00865">
    <property type="entry name" value="Tubulin_C"/>
    <property type="match status" value="1"/>
</dbReference>
<dbReference type="InterPro" id="IPR008280">
    <property type="entry name" value="Tub_FtsZ_C"/>
</dbReference>
<keyword evidence="4" id="KW-0963">Cytoplasm</keyword>
<evidence type="ECO:0000256" key="9">
    <source>
        <dbReference type="ARBA" id="ARBA00022842"/>
    </source>
</evidence>
<comment type="similarity">
    <text evidence="3">Belongs to the tubulin family.</text>
</comment>
<evidence type="ECO:0000256" key="1">
    <source>
        <dbReference type="ARBA" id="ARBA00001946"/>
    </source>
</evidence>
<evidence type="ECO:0000256" key="3">
    <source>
        <dbReference type="ARBA" id="ARBA00009636"/>
    </source>
</evidence>
<dbReference type="CDD" id="cd02186">
    <property type="entry name" value="alpha_tubulin"/>
    <property type="match status" value="1"/>
</dbReference>
<dbReference type="Proteomes" id="UP001177023">
    <property type="component" value="Unassembled WGS sequence"/>
</dbReference>
<dbReference type="Pfam" id="PF00014">
    <property type="entry name" value="Kunitz_BPTI"/>
    <property type="match status" value="1"/>
</dbReference>
<feature type="disulfide bond" evidence="14">
    <location>
        <begin position="118"/>
        <end position="125"/>
    </location>
</feature>
<evidence type="ECO:0000256" key="2">
    <source>
        <dbReference type="ARBA" id="ARBA00004245"/>
    </source>
</evidence>
<proteinExistence type="inferred from homology"/>
<dbReference type="SUPFAM" id="SSF57362">
    <property type="entry name" value="BPTI-like"/>
    <property type="match status" value="1"/>
</dbReference>
<dbReference type="InterPro" id="IPR002223">
    <property type="entry name" value="Kunitz_BPTI"/>
</dbReference>
<protein>
    <submittedName>
        <fullName evidence="17">Uncharacterized protein</fullName>
    </submittedName>
</protein>
<dbReference type="CDD" id="cd00191">
    <property type="entry name" value="TY"/>
    <property type="match status" value="1"/>
</dbReference>
<dbReference type="InterPro" id="IPR036857">
    <property type="entry name" value="Thyroglobulin_1_sf"/>
</dbReference>
<dbReference type="SUPFAM" id="SSF57610">
    <property type="entry name" value="Thyroglobulin type-1 domain"/>
    <property type="match status" value="2"/>
</dbReference>
<dbReference type="Gene3D" id="3.40.50.1440">
    <property type="entry name" value="Tubulin/FtsZ, GTPase domain"/>
    <property type="match status" value="1"/>
</dbReference>
<dbReference type="InterPro" id="IPR000217">
    <property type="entry name" value="Tubulin"/>
</dbReference>
<organism evidence="17 18">
    <name type="scientific">Mesorhabditis spiculigera</name>
    <dbReference type="NCBI Taxonomy" id="96644"/>
    <lineage>
        <taxon>Eukaryota</taxon>
        <taxon>Metazoa</taxon>
        <taxon>Ecdysozoa</taxon>
        <taxon>Nematoda</taxon>
        <taxon>Chromadorea</taxon>
        <taxon>Rhabditida</taxon>
        <taxon>Rhabditina</taxon>
        <taxon>Rhabditomorpha</taxon>
        <taxon>Rhabditoidea</taxon>
        <taxon>Rhabditidae</taxon>
        <taxon>Mesorhabditinae</taxon>
        <taxon>Mesorhabditis</taxon>
    </lineage>
</organism>
<dbReference type="PRINTS" id="PR01162">
    <property type="entry name" value="ALPHATUBULIN"/>
</dbReference>
<comment type="caution">
    <text evidence="14">Lacks conserved residue(s) required for the propagation of feature annotation.</text>
</comment>
<evidence type="ECO:0000259" key="15">
    <source>
        <dbReference type="PROSITE" id="PS50279"/>
    </source>
</evidence>
<dbReference type="InterPro" id="IPR002452">
    <property type="entry name" value="Alpha_tubulin"/>
</dbReference>
<dbReference type="PROSITE" id="PS00484">
    <property type="entry name" value="THYROGLOBULIN_1_1"/>
    <property type="match status" value="1"/>
</dbReference>
<dbReference type="InterPro" id="IPR020901">
    <property type="entry name" value="Prtase_inh_Kunz-CS"/>
</dbReference>
<comment type="caution">
    <text evidence="17">The sequence shown here is derived from an EMBL/GenBank/DDBJ whole genome shotgun (WGS) entry which is preliminary data.</text>
</comment>
<dbReference type="Pfam" id="PF00091">
    <property type="entry name" value="Tubulin"/>
    <property type="match status" value="1"/>
</dbReference>
<feature type="domain" description="Thyroglobulin type-1" evidence="16">
    <location>
        <begin position="81"/>
        <end position="150"/>
    </location>
</feature>
<evidence type="ECO:0000256" key="4">
    <source>
        <dbReference type="ARBA" id="ARBA00022490"/>
    </source>
</evidence>
<dbReference type="PROSITE" id="PS00227">
    <property type="entry name" value="TUBULIN"/>
    <property type="match status" value="1"/>
</dbReference>
<name>A0AA36CTF2_9BILA</name>
<dbReference type="Gene3D" id="4.10.410.10">
    <property type="entry name" value="Pancreatic trypsin inhibitor Kunitz domain"/>
    <property type="match status" value="1"/>
</dbReference>
<evidence type="ECO:0000313" key="17">
    <source>
        <dbReference type="EMBL" id="CAJ0573641.1"/>
    </source>
</evidence>
<dbReference type="InterPro" id="IPR036880">
    <property type="entry name" value="Kunitz_BPTI_sf"/>
</dbReference>
<feature type="domain" description="Thyroglobulin type-1" evidence="16">
    <location>
        <begin position="28"/>
        <end position="77"/>
    </location>
</feature>